<evidence type="ECO:0008006" key="7">
    <source>
        <dbReference type="Google" id="ProtNLM"/>
    </source>
</evidence>
<dbReference type="Pfam" id="PF10545">
    <property type="entry name" value="MADF_DNA_bdg"/>
    <property type="match status" value="1"/>
</dbReference>
<feature type="domain" description="BESS" evidence="4">
    <location>
        <begin position="231"/>
        <end position="270"/>
    </location>
</feature>
<proteinExistence type="predicted"/>
<dbReference type="PROSITE" id="PS51029">
    <property type="entry name" value="MADF"/>
    <property type="match status" value="1"/>
</dbReference>
<name>A0A922CI25_MANSE</name>
<organism evidence="5 6">
    <name type="scientific">Manduca sexta</name>
    <name type="common">Tobacco hawkmoth</name>
    <name type="synonym">Tobacco hornworm</name>
    <dbReference type="NCBI Taxonomy" id="7130"/>
    <lineage>
        <taxon>Eukaryota</taxon>
        <taxon>Metazoa</taxon>
        <taxon>Ecdysozoa</taxon>
        <taxon>Arthropoda</taxon>
        <taxon>Hexapoda</taxon>
        <taxon>Insecta</taxon>
        <taxon>Pterygota</taxon>
        <taxon>Neoptera</taxon>
        <taxon>Endopterygota</taxon>
        <taxon>Lepidoptera</taxon>
        <taxon>Glossata</taxon>
        <taxon>Ditrysia</taxon>
        <taxon>Bombycoidea</taxon>
        <taxon>Sphingidae</taxon>
        <taxon>Sphinginae</taxon>
        <taxon>Sphingini</taxon>
        <taxon>Manduca</taxon>
    </lineage>
</organism>
<dbReference type="EMBL" id="JH668338">
    <property type="protein sequence ID" value="KAG6446901.1"/>
    <property type="molecule type" value="Genomic_DNA"/>
</dbReference>
<comment type="caution">
    <text evidence="5">The sequence shown here is derived from an EMBL/GenBank/DDBJ whole genome shotgun (WGS) entry which is preliminary data.</text>
</comment>
<dbReference type="GO" id="GO:0003677">
    <property type="term" value="F:DNA binding"/>
    <property type="evidence" value="ECO:0007669"/>
    <property type="project" value="InterPro"/>
</dbReference>
<feature type="region of interest" description="Disordered" evidence="2">
    <location>
        <begin position="154"/>
        <end position="195"/>
    </location>
</feature>
<evidence type="ECO:0000256" key="1">
    <source>
        <dbReference type="PROSITE-ProRule" id="PRU00371"/>
    </source>
</evidence>
<gene>
    <name evidence="5" type="ORF">O3G_MSEX004665</name>
</gene>
<dbReference type="PANTHER" id="PTHR12243">
    <property type="entry name" value="MADF DOMAIN TRANSCRIPTION FACTOR"/>
    <property type="match status" value="1"/>
</dbReference>
<dbReference type="Proteomes" id="UP000791440">
    <property type="component" value="Unassembled WGS sequence"/>
</dbReference>
<keyword evidence="6" id="KW-1185">Reference proteome</keyword>
<dbReference type="PROSITE" id="PS51031">
    <property type="entry name" value="BESS"/>
    <property type="match status" value="1"/>
</dbReference>
<reference evidence="5" key="2">
    <citation type="submission" date="2020-12" db="EMBL/GenBank/DDBJ databases">
        <authorList>
            <person name="Kanost M."/>
        </authorList>
    </citation>
    <scope>NUCLEOTIDE SEQUENCE</scope>
</reference>
<evidence type="ECO:0000313" key="6">
    <source>
        <dbReference type="Proteomes" id="UP000791440"/>
    </source>
</evidence>
<evidence type="ECO:0000259" key="4">
    <source>
        <dbReference type="PROSITE" id="PS51031"/>
    </source>
</evidence>
<accession>A0A922CI25</accession>
<feature type="compositionally biased region" description="Polar residues" evidence="2">
    <location>
        <begin position="155"/>
        <end position="182"/>
    </location>
</feature>
<comment type="subcellular location">
    <subcellularLocation>
        <location evidence="1">Nucleus</location>
    </subcellularLocation>
</comment>
<dbReference type="InterPro" id="IPR039353">
    <property type="entry name" value="TF_Adf1"/>
</dbReference>
<dbReference type="InterPro" id="IPR006578">
    <property type="entry name" value="MADF-dom"/>
</dbReference>
<evidence type="ECO:0000313" key="5">
    <source>
        <dbReference type="EMBL" id="KAG6446901.1"/>
    </source>
</evidence>
<dbReference type="AlphaFoldDB" id="A0A922CI25"/>
<dbReference type="PANTHER" id="PTHR12243:SF67">
    <property type="entry name" value="COREPRESSOR OF PANGOLIN, ISOFORM A-RELATED"/>
    <property type="match status" value="1"/>
</dbReference>
<keyword evidence="1" id="KW-0539">Nucleus</keyword>
<feature type="region of interest" description="Disordered" evidence="2">
    <location>
        <begin position="110"/>
        <end position="132"/>
    </location>
</feature>
<dbReference type="InterPro" id="IPR001005">
    <property type="entry name" value="SANT/Myb"/>
</dbReference>
<dbReference type="InterPro" id="IPR004210">
    <property type="entry name" value="BESS_motif"/>
</dbReference>
<sequence length="337" mass="38296">MSQNLCSGKMSFSPQDEEKLINIVAKHPVIFDTGHANYRNKSAKEKVWAAIGEELNKNCEDCKKQWKLIRDGYNRFKKTRKSSASDAPKHSKDQRHKQLFFLDGIIHHRSGGSIVPESPPESIDNEENVDSSEVNIELGESKSVFLSCNYEADHNVNQNSDNDQESSYSENQNSDNNTTETVNDAPKRKGKPKSKLKRFKRTNVENNLLKKRKERDQKRQTLLHSIAKKKCDDVEYFCRHIAEVLRQLPPVEKARAKQHLNSVLSEYEIMAARNTVEGHNSTSTYFSPESCASPSSNSAYQWPGTSSVQQVHLPNITPKLEPSTGVMTDVEFKVFPQ</sequence>
<reference evidence="5" key="1">
    <citation type="journal article" date="2016" name="Insect Biochem. Mol. Biol.">
        <title>Multifaceted biological insights from a draft genome sequence of the tobacco hornworm moth, Manduca sexta.</title>
        <authorList>
            <person name="Kanost M.R."/>
            <person name="Arrese E.L."/>
            <person name="Cao X."/>
            <person name="Chen Y.R."/>
            <person name="Chellapilla S."/>
            <person name="Goldsmith M.R."/>
            <person name="Grosse-Wilde E."/>
            <person name="Heckel D.G."/>
            <person name="Herndon N."/>
            <person name="Jiang H."/>
            <person name="Papanicolaou A."/>
            <person name="Qu J."/>
            <person name="Soulages J.L."/>
            <person name="Vogel H."/>
            <person name="Walters J."/>
            <person name="Waterhouse R.M."/>
            <person name="Ahn S.J."/>
            <person name="Almeida F.C."/>
            <person name="An C."/>
            <person name="Aqrawi P."/>
            <person name="Bretschneider A."/>
            <person name="Bryant W.B."/>
            <person name="Bucks S."/>
            <person name="Chao H."/>
            <person name="Chevignon G."/>
            <person name="Christen J.M."/>
            <person name="Clarke D.F."/>
            <person name="Dittmer N.T."/>
            <person name="Ferguson L.C.F."/>
            <person name="Garavelou S."/>
            <person name="Gordon K.H.J."/>
            <person name="Gunaratna R.T."/>
            <person name="Han Y."/>
            <person name="Hauser F."/>
            <person name="He Y."/>
            <person name="Heidel-Fischer H."/>
            <person name="Hirsh A."/>
            <person name="Hu Y."/>
            <person name="Jiang H."/>
            <person name="Kalra D."/>
            <person name="Klinner C."/>
            <person name="Konig C."/>
            <person name="Kovar C."/>
            <person name="Kroll A.R."/>
            <person name="Kuwar S.S."/>
            <person name="Lee S.L."/>
            <person name="Lehman R."/>
            <person name="Li K."/>
            <person name="Li Z."/>
            <person name="Liang H."/>
            <person name="Lovelace S."/>
            <person name="Lu Z."/>
            <person name="Mansfield J.H."/>
            <person name="McCulloch K.J."/>
            <person name="Mathew T."/>
            <person name="Morton B."/>
            <person name="Muzny D.M."/>
            <person name="Neunemann D."/>
            <person name="Ongeri F."/>
            <person name="Pauchet Y."/>
            <person name="Pu L.L."/>
            <person name="Pyrousis I."/>
            <person name="Rao X.J."/>
            <person name="Redding A."/>
            <person name="Roesel C."/>
            <person name="Sanchez-Gracia A."/>
            <person name="Schaack S."/>
            <person name="Shukla A."/>
            <person name="Tetreau G."/>
            <person name="Wang Y."/>
            <person name="Xiong G.H."/>
            <person name="Traut W."/>
            <person name="Walsh T.K."/>
            <person name="Worley K.C."/>
            <person name="Wu D."/>
            <person name="Wu W."/>
            <person name="Wu Y.Q."/>
            <person name="Zhang X."/>
            <person name="Zou Z."/>
            <person name="Zucker H."/>
            <person name="Briscoe A.D."/>
            <person name="Burmester T."/>
            <person name="Clem R.J."/>
            <person name="Feyereisen R."/>
            <person name="Grimmelikhuijzen C.J.P."/>
            <person name="Hamodrakas S.J."/>
            <person name="Hansson B.S."/>
            <person name="Huguet E."/>
            <person name="Jermiin L.S."/>
            <person name="Lan Q."/>
            <person name="Lehman H.K."/>
            <person name="Lorenzen M."/>
            <person name="Merzendorfer H."/>
            <person name="Michalopoulos I."/>
            <person name="Morton D.B."/>
            <person name="Muthukrishnan S."/>
            <person name="Oakeshott J.G."/>
            <person name="Palmer W."/>
            <person name="Park Y."/>
            <person name="Passarelli A.L."/>
            <person name="Rozas J."/>
            <person name="Schwartz L.M."/>
            <person name="Smith W."/>
            <person name="Southgate A."/>
            <person name="Vilcinskas A."/>
            <person name="Vogt R."/>
            <person name="Wang P."/>
            <person name="Werren J."/>
            <person name="Yu X.Q."/>
            <person name="Zhou J.J."/>
            <person name="Brown S.J."/>
            <person name="Scherer S.E."/>
            <person name="Richards S."/>
            <person name="Blissard G.W."/>
        </authorList>
    </citation>
    <scope>NUCLEOTIDE SEQUENCE</scope>
</reference>
<dbReference type="GO" id="GO:0005634">
    <property type="term" value="C:nucleus"/>
    <property type="evidence" value="ECO:0007669"/>
    <property type="project" value="UniProtKB-SubCell"/>
</dbReference>
<protein>
    <recommendedName>
        <fullName evidence="7">Transcription factor Adf-1</fullName>
    </recommendedName>
</protein>
<evidence type="ECO:0000259" key="3">
    <source>
        <dbReference type="PROSITE" id="PS51029"/>
    </source>
</evidence>
<dbReference type="SMART" id="SM00717">
    <property type="entry name" value="SANT"/>
    <property type="match status" value="1"/>
</dbReference>
<evidence type="ECO:0000256" key="2">
    <source>
        <dbReference type="SAM" id="MobiDB-lite"/>
    </source>
</evidence>
<dbReference type="SMART" id="SM00595">
    <property type="entry name" value="MADF"/>
    <property type="match status" value="1"/>
</dbReference>
<dbReference type="CDD" id="cd00167">
    <property type="entry name" value="SANT"/>
    <property type="match status" value="1"/>
</dbReference>
<feature type="domain" description="MADF" evidence="3">
    <location>
        <begin position="19"/>
        <end position="107"/>
    </location>
</feature>